<evidence type="ECO:0000313" key="3">
    <source>
        <dbReference type="EMBL" id="QYF48867.1"/>
    </source>
</evidence>
<name>A0ABX8V5L4_9BACT</name>
<dbReference type="Proteomes" id="UP000826014">
    <property type="component" value="Chromosome"/>
</dbReference>
<dbReference type="SUPFAM" id="SSF51197">
    <property type="entry name" value="Clavaminate synthase-like"/>
    <property type="match status" value="1"/>
</dbReference>
<feature type="domain" description="TauD/TfdA-like" evidence="2">
    <location>
        <begin position="2"/>
        <end position="47"/>
    </location>
</feature>
<sequence length="53" mass="6243">MIDQIQQIIAKIKMAVKWQSNDILIFDNTRILHARKGFPENGRRELVSRLSIH</sequence>
<proteinExistence type="predicted"/>
<reference evidence="3 4" key="1">
    <citation type="journal article" date="2022" name="bioRxiv">
        <title>Ecology and evolution of chlamydial symbionts of arthropods.</title>
        <authorList>
            <person name="Halter T."/>
            <person name="Koestlbacher S."/>
            <person name="Collingro A."/>
            <person name="Sixt B.S."/>
            <person name="Toenshoff E.R."/>
            <person name="Hendrickx F."/>
            <person name="Kostanjsek R."/>
            <person name="Horn M."/>
        </authorList>
    </citation>
    <scope>NUCLEOTIDE SEQUENCE [LARGE SCALE GENOMIC DNA]</scope>
    <source>
        <strain evidence="3">W744xW776</strain>
    </source>
</reference>
<dbReference type="InterPro" id="IPR042098">
    <property type="entry name" value="TauD-like_sf"/>
</dbReference>
<protein>
    <submittedName>
        <fullName evidence="3">Taurine catabolism dioxygenase TauD</fullName>
    </submittedName>
</protein>
<keyword evidence="4" id="KW-1185">Reference proteome</keyword>
<evidence type="ECO:0000256" key="1">
    <source>
        <dbReference type="ARBA" id="ARBA00023002"/>
    </source>
</evidence>
<keyword evidence="1" id="KW-0560">Oxidoreductase</keyword>
<dbReference type="Gene3D" id="3.60.130.10">
    <property type="entry name" value="Clavaminate synthase-like"/>
    <property type="match status" value="1"/>
</dbReference>
<gene>
    <name evidence="3" type="ORF">RHABOEDO_001103</name>
</gene>
<dbReference type="EMBL" id="CP075587">
    <property type="protein sequence ID" value="QYF48867.1"/>
    <property type="molecule type" value="Genomic_DNA"/>
</dbReference>
<dbReference type="GO" id="GO:0051213">
    <property type="term" value="F:dioxygenase activity"/>
    <property type="evidence" value="ECO:0007669"/>
    <property type="project" value="UniProtKB-KW"/>
</dbReference>
<evidence type="ECO:0000259" key="2">
    <source>
        <dbReference type="Pfam" id="PF02668"/>
    </source>
</evidence>
<organism evidence="3 4">
    <name type="scientific">Candidatus Rhabdochlamydia oedothoracis</name>
    <dbReference type="NCBI Taxonomy" id="2720720"/>
    <lineage>
        <taxon>Bacteria</taxon>
        <taxon>Pseudomonadati</taxon>
        <taxon>Chlamydiota</taxon>
        <taxon>Chlamydiia</taxon>
        <taxon>Parachlamydiales</taxon>
        <taxon>Candidatus Rhabdochlamydiaceae</taxon>
        <taxon>Candidatus Rhabdochlamydia</taxon>
    </lineage>
</organism>
<keyword evidence="3" id="KW-0223">Dioxygenase</keyword>
<dbReference type="Pfam" id="PF02668">
    <property type="entry name" value="TauD"/>
    <property type="match status" value="1"/>
</dbReference>
<accession>A0ABX8V5L4</accession>
<dbReference type="InterPro" id="IPR003819">
    <property type="entry name" value="TauD/TfdA-like"/>
</dbReference>
<evidence type="ECO:0000313" key="4">
    <source>
        <dbReference type="Proteomes" id="UP000826014"/>
    </source>
</evidence>